<protein>
    <submittedName>
        <fullName evidence="1">Uncharacterized protein</fullName>
    </submittedName>
</protein>
<reference evidence="1" key="1">
    <citation type="journal article" date="2012" name="Science">
        <title>Fermentation, hydrogen, and sulfur metabolism in multiple uncultivated bacterial phyla.</title>
        <authorList>
            <person name="Wrighton K.C."/>
            <person name="Thomas B.C."/>
            <person name="Sharon I."/>
            <person name="Miller C.S."/>
            <person name="Castelle C.J."/>
            <person name="VerBerkmoes N.C."/>
            <person name="Wilkins M.J."/>
            <person name="Hettich R.L."/>
            <person name="Lipton M.S."/>
            <person name="Williams K.H."/>
            <person name="Long P.E."/>
            <person name="Banfield J.F."/>
        </authorList>
    </citation>
    <scope>NUCLEOTIDE SEQUENCE [LARGE SCALE GENOMIC DNA]</scope>
</reference>
<proteinExistence type="predicted"/>
<dbReference type="AlphaFoldDB" id="K2GW01"/>
<organism evidence="1">
    <name type="scientific">uncultured bacterium</name>
    <name type="common">gcode 4</name>
    <dbReference type="NCBI Taxonomy" id="1234023"/>
    <lineage>
        <taxon>Bacteria</taxon>
        <taxon>environmental samples</taxon>
    </lineage>
</organism>
<dbReference type="EMBL" id="AMFJ01000470">
    <property type="protein sequence ID" value="EKE27515.1"/>
    <property type="molecule type" value="Genomic_DNA"/>
</dbReference>
<sequence length="112" mass="13107">MKDETLLANTWNKQAEMTSANDSATVLSGDDSLNKVLSSKHERISNIIDFDIEWEEVNPFKIFRRNSRDVIYSILWITVDPRIFEQMTETLNKHRRILDEWKSDSVSFNKAA</sequence>
<comment type="caution">
    <text evidence="1">The sequence shown here is derived from an EMBL/GenBank/DDBJ whole genome shotgun (WGS) entry which is preliminary data.</text>
</comment>
<name>K2GW01_9BACT</name>
<accession>K2GW01</accession>
<evidence type="ECO:0000313" key="1">
    <source>
        <dbReference type="EMBL" id="EKE27515.1"/>
    </source>
</evidence>
<gene>
    <name evidence="1" type="ORF">ACD_3C00196G0008</name>
</gene>